<dbReference type="GO" id="GO:0005829">
    <property type="term" value="C:cytosol"/>
    <property type="evidence" value="ECO:0007669"/>
    <property type="project" value="GOC"/>
</dbReference>
<feature type="transmembrane region" description="Helical" evidence="6">
    <location>
        <begin position="259"/>
        <end position="278"/>
    </location>
</feature>
<feature type="transmembrane region" description="Helical" evidence="6">
    <location>
        <begin position="154"/>
        <end position="170"/>
    </location>
</feature>
<evidence type="ECO:0000313" key="8">
    <source>
        <dbReference type="Proteomes" id="UP000187013"/>
    </source>
</evidence>
<dbReference type="Proteomes" id="UP000187013">
    <property type="component" value="Unassembled WGS sequence"/>
</dbReference>
<feature type="region of interest" description="Disordered" evidence="5">
    <location>
        <begin position="412"/>
        <end position="432"/>
    </location>
</feature>
<evidence type="ECO:0000256" key="4">
    <source>
        <dbReference type="ARBA" id="ARBA00023136"/>
    </source>
</evidence>
<dbReference type="GO" id="GO:0045332">
    <property type="term" value="P:phospholipid translocation"/>
    <property type="evidence" value="ECO:0007669"/>
    <property type="project" value="TreeGrafter"/>
</dbReference>
<dbReference type="eggNOG" id="KOG2913">
    <property type="taxonomic scope" value="Eukaryota"/>
</dbReference>
<keyword evidence="2 6" id="KW-0812">Transmembrane</keyword>
<dbReference type="OrthoDB" id="292213at2759"/>
<dbReference type="AlphaFoldDB" id="A0A1Q3A4I2"/>
<dbReference type="GO" id="GO:0005768">
    <property type="term" value="C:endosome"/>
    <property type="evidence" value="ECO:0007669"/>
    <property type="project" value="TreeGrafter"/>
</dbReference>
<dbReference type="Pfam" id="PF04193">
    <property type="entry name" value="PQ-loop"/>
    <property type="match status" value="1"/>
</dbReference>
<dbReference type="InterPro" id="IPR006603">
    <property type="entry name" value="PQ-loop_rpt"/>
</dbReference>
<dbReference type="Gene3D" id="1.20.1280.290">
    <property type="match status" value="1"/>
</dbReference>
<dbReference type="GO" id="GO:0005802">
    <property type="term" value="C:trans-Golgi network"/>
    <property type="evidence" value="ECO:0007669"/>
    <property type="project" value="TreeGrafter"/>
</dbReference>
<accession>A0A1Q3A4I2</accession>
<comment type="caution">
    <text evidence="7">The sequence shown here is derived from an EMBL/GenBank/DDBJ whole genome shotgun (WGS) entry which is preliminary data.</text>
</comment>
<proteinExistence type="predicted"/>
<sequence length="432" mass="49498">MDAAVSSSTLLSRSVTTVASSMVSASTSASPSESILNTLASASASATADAVAAVAEGVPVPAPHANSGDILSSYLPRVDQFYIPEWLTMQFVANNLVSFTPLFSYGTTILSIERSKTALGFSIDICATMMIASILRISYYLITPYEITLLRQSIVMIFIQLILLRTTLLYRPEEYKYHNLHDVESFSQLIRNVWYEYFACSKPPFFSKDWRLMLRSLSFKHLTGFLYKCLLMACYKVLKFFDPSYKRFKSFWQWDDESKFWKFLVYFASFQLFLTFIISKVLNWESLSTWIGSVIGSLGLLIESLLPLPQIAILYKLKSVQGFKLILLISWFCGDTLKITYLIFGASNISVIFLLFALFQMTLDFYIGGQYIYYRYYYPSLRNRREVPLRDEEENGEIIELENFKMNNSDLELQTPPPHQHGRVRSHSLMGQ</sequence>
<protein>
    <recommendedName>
        <fullName evidence="9">PQ-loop repeat-containing protein 1</fullName>
    </recommendedName>
</protein>
<evidence type="ECO:0000256" key="2">
    <source>
        <dbReference type="ARBA" id="ARBA00022692"/>
    </source>
</evidence>
<dbReference type="PANTHER" id="PTHR14856:SF9">
    <property type="entry name" value="PQ-LOOP REPEAT-CONTAINING PROTEIN 1"/>
    <property type="match status" value="1"/>
</dbReference>
<evidence type="ECO:0000313" key="7">
    <source>
        <dbReference type="EMBL" id="GAV50625.1"/>
    </source>
</evidence>
<reference evidence="7 8" key="1">
    <citation type="submission" date="2016-08" db="EMBL/GenBank/DDBJ databases">
        <title>Draft genome sequence of allopolyploid Zygosaccharomyces rouxii.</title>
        <authorList>
            <person name="Watanabe J."/>
            <person name="Uehara K."/>
            <person name="Mogi Y."/>
            <person name="Tsukioka Y."/>
        </authorList>
    </citation>
    <scope>NUCLEOTIDE SEQUENCE [LARGE SCALE GENOMIC DNA]</scope>
    <source>
        <strain evidence="7 8">NBRC 110957</strain>
    </source>
</reference>
<gene>
    <name evidence="7" type="ORF">ZYGR_0Z00480</name>
</gene>
<dbReference type="InterPro" id="IPR052241">
    <property type="entry name" value="SLC66/Scramblase_ANY1"/>
</dbReference>
<keyword evidence="4 6" id="KW-0472">Membrane</keyword>
<dbReference type="GO" id="GO:0042147">
    <property type="term" value="P:retrograde transport, endosome to Golgi"/>
    <property type="evidence" value="ECO:0007669"/>
    <property type="project" value="TreeGrafter"/>
</dbReference>
<comment type="subcellular location">
    <subcellularLocation>
        <location evidence="1">Membrane</location>
        <topology evidence="1">Multi-pass membrane protein</topology>
    </subcellularLocation>
</comment>
<feature type="transmembrane region" description="Helical" evidence="6">
    <location>
        <begin position="118"/>
        <end position="142"/>
    </location>
</feature>
<dbReference type="GO" id="GO:0016020">
    <property type="term" value="C:membrane"/>
    <property type="evidence" value="ECO:0007669"/>
    <property type="project" value="UniProtKB-SubCell"/>
</dbReference>
<evidence type="ECO:0000256" key="3">
    <source>
        <dbReference type="ARBA" id="ARBA00022989"/>
    </source>
</evidence>
<evidence type="ECO:0000256" key="6">
    <source>
        <dbReference type="SAM" id="Phobius"/>
    </source>
</evidence>
<name>A0A1Q3A4I2_ZYGRO</name>
<dbReference type="EMBL" id="BDGX01000026">
    <property type="protein sequence ID" value="GAV50625.1"/>
    <property type="molecule type" value="Genomic_DNA"/>
</dbReference>
<evidence type="ECO:0000256" key="1">
    <source>
        <dbReference type="ARBA" id="ARBA00004141"/>
    </source>
</evidence>
<organism evidence="7 8">
    <name type="scientific">Zygosaccharomyces rouxii</name>
    <dbReference type="NCBI Taxonomy" id="4956"/>
    <lineage>
        <taxon>Eukaryota</taxon>
        <taxon>Fungi</taxon>
        <taxon>Dikarya</taxon>
        <taxon>Ascomycota</taxon>
        <taxon>Saccharomycotina</taxon>
        <taxon>Saccharomycetes</taxon>
        <taxon>Saccharomycetales</taxon>
        <taxon>Saccharomycetaceae</taxon>
        <taxon>Zygosaccharomyces</taxon>
    </lineage>
</organism>
<feature type="transmembrane region" description="Helical" evidence="6">
    <location>
        <begin position="325"/>
        <end position="344"/>
    </location>
</feature>
<evidence type="ECO:0000256" key="5">
    <source>
        <dbReference type="SAM" id="MobiDB-lite"/>
    </source>
</evidence>
<dbReference type="PANTHER" id="PTHR14856">
    <property type="entry name" value="PQ-LOOP REPEAT-CONTAINING PROTEIN 1-LIKE PROTEIN"/>
    <property type="match status" value="1"/>
</dbReference>
<evidence type="ECO:0008006" key="9">
    <source>
        <dbReference type="Google" id="ProtNLM"/>
    </source>
</evidence>
<feature type="transmembrane region" description="Helical" evidence="6">
    <location>
        <begin position="290"/>
        <end position="313"/>
    </location>
</feature>
<feature type="transmembrane region" description="Helical" evidence="6">
    <location>
        <begin position="350"/>
        <end position="374"/>
    </location>
</feature>
<keyword evidence="3 6" id="KW-1133">Transmembrane helix</keyword>